<accession>A0ABU4NW44</accession>
<evidence type="ECO:0000313" key="2">
    <source>
        <dbReference type="Proteomes" id="UP001271274"/>
    </source>
</evidence>
<dbReference type="Proteomes" id="UP001271274">
    <property type="component" value="Unassembled WGS sequence"/>
</dbReference>
<proteinExistence type="predicted"/>
<sequence>MTTKGTPGRVIRVDSETWTTYEQACKDMGTTRADDLRRHIHKQIAAWKKRQRDIGAAGAIAES</sequence>
<protein>
    <submittedName>
        <fullName evidence="1">Uncharacterized protein</fullName>
    </submittedName>
</protein>
<evidence type="ECO:0000313" key="1">
    <source>
        <dbReference type="EMBL" id="MDX3707238.1"/>
    </source>
</evidence>
<reference evidence="1 2" key="1">
    <citation type="journal article" date="2023" name="Microb. Genom.">
        <title>Mesoterricola silvestris gen. nov., sp. nov., Mesoterricola sediminis sp. nov., Geothrix oryzae sp. nov., Geothrix edaphica sp. nov., Geothrix rubra sp. nov., and Geothrix limicola sp. nov., six novel members of Acidobacteriota isolated from soils.</title>
        <authorList>
            <person name="Weisberg A.J."/>
            <person name="Pearce E."/>
            <person name="Kramer C.G."/>
            <person name="Chang J.H."/>
            <person name="Clarke C.R."/>
        </authorList>
    </citation>
    <scope>NUCLEOTIDE SEQUENCE [LARGE SCALE GENOMIC DNA]</scope>
    <source>
        <strain evidence="1 2">ID09-01A</strain>
    </source>
</reference>
<dbReference type="RefSeq" id="WP_319063962.1">
    <property type="nucleotide sequence ID" value="NZ_JARAYT010000032.1"/>
</dbReference>
<name>A0ABU4NW44_9ACTN</name>
<dbReference type="EMBL" id="JARAYU010000045">
    <property type="protein sequence ID" value="MDX3707238.1"/>
    <property type="molecule type" value="Genomic_DNA"/>
</dbReference>
<comment type="caution">
    <text evidence="1">The sequence shown here is derived from an EMBL/GenBank/DDBJ whole genome shotgun (WGS) entry which is preliminary data.</text>
</comment>
<organism evidence="1 2">
    <name type="scientific">Streptomyces europaeiscabiei</name>
    <dbReference type="NCBI Taxonomy" id="146819"/>
    <lineage>
        <taxon>Bacteria</taxon>
        <taxon>Bacillati</taxon>
        <taxon>Actinomycetota</taxon>
        <taxon>Actinomycetes</taxon>
        <taxon>Kitasatosporales</taxon>
        <taxon>Streptomycetaceae</taxon>
        <taxon>Streptomyces</taxon>
    </lineage>
</organism>
<gene>
    <name evidence="1" type="ORF">PV662_47760</name>
</gene>
<keyword evidence="2" id="KW-1185">Reference proteome</keyword>